<organism evidence="1 2">
    <name type="scientific">Bermanella marisrubri</name>
    <dbReference type="NCBI Taxonomy" id="207949"/>
    <lineage>
        <taxon>Bacteria</taxon>
        <taxon>Pseudomonadati</taxon>
        <taxon>Pseudomonadota</taxon>
        <taxon>Gammaproteobacteria</taxon>
        <taxon>Oceanospirillales</taxon>
        <taxon>Oceanospirillaceae</taxon>
        <taxon>Bermanella</taxon>
    </lineage>
</organism>
<sequence length="23" mass="2866">MKLMDFWLFFSEPLEEAKELPHQ</sequence>
<protein>
    <submittedName>
        <fullName evidence="1">Uncharacterized protein</fullName>
    </submittedName>
</protein>
<proteinExistence type="predicted"/>
<gene>
    <name evidence="1" type="ORF">RED65_16641</name>
</gene>
<dbReference type="Proteomes" id="UP000004263">
    <property type="component" value="Unassembled WGS sequence"/>
</dbReference>
<accession>Q1N2C3</accession>
<keyword evidence="2" id="KW-1185">Reference proteome</keyword>
<dbReference type="EMBL" id="AAQH01000007">
    <property type="protein sequence ID" value="EAT12484.1"/>
    <property type="molecule type" value="Genomic_DNA"/>
</dbReference>
<dbReference type="AlphaFoldDB" id="Q1N2C3"/>
<name>Q1N2C3_9GAMM</name>
<evidence type="ECO:0000313" key="2">
    <source>
        <dbReference type="Proteomes" id="UP000004263"/>
    </source>
</evidence>
<dbReference type="STRING" id="207949.RED65_16641"/>
<reference evidence="1 2" key="1">
    <citation type="submission" date="2006-03" db="EMBL/GenBank/DDBJ databases">
        <authorList>
            <person name="Pinhassi J."/>
            <person name="Pedros-Alio C."/>
            <person name="Ferriera S."/>
            <person name="Johnson J."/>
            <person name="Kravitz S."/>
            <person name="Halpern A."/>
            <person name="Remington K."/>
            <person name="Beeson K."/>
            <person name="Tran B."/>
            <person name="Rogers Y.-H."/>
            <person name="Friedman R."/>
            <person name="Venter J.C."/>
        </authorList>
    </citation>
    <scope>NUCLEOTIDE SEQUENCE [LARGE SCALE GENOMIC DNA]</scope>
    <source>
        <strain evidence="1 2">RED65</strain>
    </source>
</reference>
<comment type="caution">
    <text evidence="1">The sequence shown here is derived from an EMBL/GenBank/DDBJ whole genome shotgun (WGS) entry which is preliminary data.</text>
</comment>
<evidence type="ECO:0000313" key="1">
    <source>
        <dbReference type="EMBL" id="EAT12484.1"/>
    </source>
</evidence>
<dbReference type="HOGENOM" id="CLU_3422735_0_0_6"/>